<protein>
    <submittedName>
        <fullName evidence="7">O-antigen ligase family protein</fullName>
    </submittedName>
</protein>
<feature type="transmembrane region" description="Helical" evidence="5">
    <location>
        <begin position="145"/>
        <end position="164"/>
    </location>
</feature>
<feature type="transmembrane region" description="Helical" evidence="5">
    <location>
        <begin position="114"/>
        <end position="133"/>
    </location>
</feature>
<feature type="transmembrane region" description="Helical" evidence="5">
    <location>
        <begin position="368"/>
        <end position="388"/>
    </location>
</feature>
<dbReference type="Proteomes" id="UP001321506">
    <property type="component" value="Unassembled WGS sequence"/>
</dbReference>
<evidence type="ECO:0000313" key="8">
    <source>
        <dbReference type="Proteomes" id="UP001321506"/>
    </source>
</evidence>
<comment type="subcellular location">
    <subcellularLocation>
        <location evidence="1">Membrane</location>
        <topology evidence="1">Multi-pass membrane protein</topology>
    </subcellularLocation>
</comment>
<dbReference type="GO" id="GO:0016874">
    <property type="term" value="F:ligase activity"/>
    <property type="evidence" value="ECO:0007669"/>
    <property type="project" value="UniProtKB-KW"/>
</dbReference>
<feature type="transmembrane region" description="Helical" evidence="5">
    <location>
        <begin position="279"/>
        <end position="299"/>
    </location>
</feature>
<dbReference type="InterPro" id="IPR051533">
    <property type="entry name" value="WaaL-like"/>
</dbReference>
<evidence type="ECO:0000256" key="4">
    <source>
        <dbReference type="ARBA" id="ARBA00023136"/>
    </source>
</evidence>
<evidence type="ECO:0000256" key="3">
    <source>
        <dbReference type="ARBA" id="ARBA00022989"/>
    </source>
</evidence>
<feature type="transmembrane region" description="Helical" evidence="5">
    <location>
        <begin position="200"/>
        <end position="220"/>
    </location>
</feature>
<feature type="transmembrane region" description="Helical" evidence="5">
    <location>
        <begin position="90"/>
        <end position="108"/>
    </location>
</feature>
<organism evidence="7 8">
    <name type="scientific">Ruicaihuangia caeni</name>
    <dbReference type="NCBI Taxonomy" id="3042517"/>
    <lineage>
        <taxon>Bacteria</taxon>
        <taxon>Bacillati</taxon>
        <taxon>Actinomycetota</taxon>
        <taxon>Actinomycetes</taxon>
        <taxon>Micrococcales</taxon>
        <taxon>Microbacteriaceae</taxon>
        <taxon>Ruicaihuangia</taxon>
    </lineage>
</organism>
<sequence length="460" mass="50759">MRERADAAHVAPRPVEPVRLADGRGIRLPPLRDGRVMLGAALLFTGVGGPALRNGLGWWAWGAIVIAGLLTAIVWLVRERRRVPWGAVPYSLRLWLILAALSLIWSHYRLETLLGLSLLVAAVVAAMPLATLLTRSQMLDALALMSRWLLGLSIVFELVVAWFIRHPIGPVWMDKSPDDLLKLEMWSRNVLFVDGKIQGVLGNSTMLGTAAAIALIAFGLQWWRDRHVRVWHGAWALLALTIVALTRSAGVIVALLATAVALVLALATRRTSTRRARGILTRVMLGAAGIVIAVIAFFAEPALELFGKDSTLTGRTGIWETVVGLAAQHPVVGWGWTGYWMPWTEPFDGLVVVNGVEQLHAHNAWLDVWLQLGFIGVLVFAMLVARVFMRAWLAATSRPRRSLTDPRPFKPETLLPLLVVVFLVVQSVSESHLLVEGWWVVFAMLAIGLSAREFRDPELR</sequence>
<keyword evidence="2 5" id="KW-0812">Transmembrane</keyword>
<accession>A0AAW6TC64</accession>
<evidence type="ECO:0000259" key="6">
    <source>
        <dbReference type="Pfam" id="PF04932"/>
    </source>
</evidence>
<dbReference type="GO" id="GO:0016020">
    <property type="term" value="C:membrane"/>
    <property type="evidence" value="ECO:0007669"/>
    <property type="project" value="UniProtKB-SubCell"/>
</dbReference>
<keyword evidence="7" id="KW-0436">Ligase</keyword>
<dbReference type="AlphaFoldDB" id="A0AAW6TC64"/>
<keyword evidence="3 5" id="KW-1133">Transmembrane helix</keyword>
<feature type="transmembrane region" description="Helical" evidence="5">
    <location>
        <begin position="227"/>
        <end position="245"/>
    </location>
</feature>
<feature type="transmembrane region" description="Helical" evidence="5">
    <location>
        <begin position="34"/>
        <end position="52"/>
    </location>
</feature>
<comment type="caution">
    <text evidence="7">The sequence shown here is derived from an EMBL/GenBank/DDBJ whole genome shotgun (WGS) entry which is preliminary data.</text>
</comment>
<gene>
    <name evidence="7" type="ORF">QF206_10655</name>
</gene>
<evidence type="ECO:0000256" key="5">
    <source>
        <dbReference type="SAM" id="Phobius"/>
    </source>
</evidence>
<dbReference type="RefSeq" id="WP_281489207.1">
    <property type="nucleotide sequence ID" value="NZ_JASATX010000004.1"/>
</dbReference>
<dbReference type="EMBL" id="JASATX010000004">
    <property type="protein sequence ID" value="MDI2099423.1"/>
    <property type="molecule type" value="Genomic_DNA"/>
</dbReference>
<dbReference type="PANTHER" id="PTHR37422:SF13">
    <property type="entry name" value="LIPOPOLYSACCHARIDE BIOSYNTHESIS PROTEIN PA4999-RELATED"/>
    <property type="match status" value="1"/>
</dbReference>
<keyword evidence="4 5" id="KW-0472">Membrane</keyword>
<dbReference type="PANTHER" id="PTHR37422">
    <property type="entry name" value="TEICHURONIC ACID BIOSYNTHESIS PROTEIN TUAE"/>
    <property type="match status" value="1"/>
</dbReference>
<proteinExistence type="predicted"/>
<feature type="transmembrane region" description="Helical" evidence="5">
    <location>
        <begin position="251"/>
        <end position="267"/>
    </location>
</feature>
<reference evidence="7 8" key="1">
    <citation type="submission" date="2023-04" db="EMBL/GenBank/DDBJ databases">
        <title>Klugiella caeni sp. nov. isolated from the sludge of biochemical tank.</title>
        <authorList>
            <person name="Geng K."/>
        </authorList>
    </citation>
    <scope>NUCLEOTIDE SEQUENCE [LARGE SCALE GENOMIC DNA]</scope>
    <source>
        <strain evidence="7 8">YN-L-19</strain>
    </source>
</reference>
<evidence type="ECO:0000256" key="1">
    <source>
        <dbReference type="ARBA" id="ARBA00004141"/>
    </source>
</evidence>
<keyword evidence="8" id="KW-1185">Reference proteome</keyword>
<dbReference type="InterPro" id="IPR007016">
    <property type="entry name" value="O-antigen_ligase-rel_domated"/>
</dbReference>
<evidence type="ECO:0000313" key="7">
    <source>
        <dbReference type="EMBL" id="MDI2099423.1"/>
    </source>
</evidence>
<dbReference type="Pfam" id="PF04932">
    <property type="entry name" value="Wzy_C"/>
    <property type="match status" value="1"/>
</dbReference>
<feature type="domain" description="O-antigen ligase-related" evidence="6">
    <location>
        <begin position="236"/>
        <end position="381"/>
    </location>
</feature>
<feature type="transmembrane region" description="Helical" evidence="5">
    <location>
        <begin position="58"/>
        <end position="78"/>
    </location>
</feature>
<name>A0AAW6TC64_9MICO</name>
<evidence type="ECO:0000256" key="2">
    <source>
        <dbReference type="ARBA" id="ARBA00022692"/>
    </source>
</evidence>